<evidence type="ECO:0008006" key="5">
    <source>
        <dbReference type="Google" id="ProtNLM"/>
    </source>
</evidence>
<dbReference type="SUPFAM" id="SSF75011">
    <property type="entry name" value="3-carboxy-cis,cis-mucoante lactonizing enzyme"/>
    <property type="match status" value="1"/>
</dbReference>
<evidence type="ECO:0000313" key="4">
    <source>
        <dbReference type="Proteomes" id="UP000030651"/>
    </source>
</evidence>
<dbReference type="GeneID" id="19277710"/>
<reference evidence="4" key="1">
    <citation type="journal article" date="2015" name="BMC Genomics">
        <title>Genomic and transcriptomic analysis of the endophytic fungus Pestalotiopsis fici reveals its lifestyle and high potential for synthesis of natural products.</title>
        <authorList>
            <person name="Wang X."/>
            <person name="Zhang X."/>
            <person name="Liu L."/>
            <person name="Xiang M."/>
            <person name="Wang W."/>
            <person name="Sun X."/>
            <person name="Che Y."/>
            <person name="Guo L."/>
            <person name="Liu G."/>
            <person name="Guo L."/>
            <person name="Wang C."/>
            <person name="Yin W.B."/>
            <person name="Stadler M."/>
            <person name="Zhang X."/>
            <person name="Liu X."/>
        </authorList>
    </citation>
    <scope>NUCLEOTIDE SEQUENCE [LARGE SCALE GENOMIC DNA]</scope>
    <source>
        <strain evidence="4">W106-1 / CGMCC3.15140</strain>
    </source>
</reference>
<dbReference type="AlphaFoldDB" id="W3WPH8"/>
<dbReference type="eggNOG" id="ENOG502QRFW">
    <property type="taxonomic scope" value="Eukaryota"/>
</dbReference>
<dbReference type="Proteomes" id="UP000030651">
    <property type="component" value="Unassembled WGS sequence"/>
</dbReference>
<dbReference type="EMBL" id="KI912118">
    <property type="protein sequence ID" value="ETS75753.1"/>
    <property type="molecule type" value="Genomic_DNA"/>
</dbReference>
<dbReference type="OMA" id="RFTIAEC"/>
<dbReference type="Gene3D" id="2.130.10.10">
    <property type="entry name" value="YVTN repeat-like/Quinoprotein amine dehydrogenase"/>
    <property type="match status" value="1"/>
</dbReference>
<dbReference type="Pfam" id="PF10282">
    <property type="entry name" value="Lactonase"/>
    <property type="match status" value="1"/>
</dbReference>
<dbReference type="OrthoDB" id="9972196at2759"/>
<gene>
    <name evidence="3" type="ORF">PFICI_12697</name>
</gene>
<feature type="chain" id="PRO_5004835238" description="6-phosphogluconolactonase" evidence="2">
    <location>
        <begin position="23"/>
        <end position="400"/>
    </location>
</feature>
<dbReference type="InParanoid" id="W3WPH8"/>
<protein>
    <recommendedName>
        <fullName evidence="5">6-phosphogluconolactonase</fullName>
    </recommendedName>
</protein>
<dbReference type="PANTHER" id="PTHR30344">
    <property type="entry name" value="6-PHOSPHOGLUCONOLACTONASE-RELATED"/>
    <property type="match status" value="1"/>
</dbReference>
<dbReference type="InterPro" id="IPR050282">
    <property type="entry name" value="Cycloisomerase_2"/>
</dbReference>
<organism evidence="3 4">
    <name type="scientific">Pestalotiopsis fici (strain W106-1 / CGMCC3.15140)</name>
    <dbReference type="NCBI Taxonomy" id="1229662"/>
    <lineage>
        <taxon>Eukaryota</taxon>
        <taxon>Fungi</taxon>
        <taxon>Dikarya</taxon>
        <taxon>Ascomycota</taxon>
        <taxon>Pezizomycotina</taxon>
        <taxon>Sordariomycetes</taxon>
        <taxon>Xylariomycetidae</taxon>
        <taxon>Amphisphaeriales</taxon>
        <taxon>Sporocadaceae</taxon>
        <taxon>Pestalotiopsis</taxon>
    </lineage>
</organism>
<dbReference type="HOGENOM" id="CLU_038716_0_1_1"/>
<dbReference type="GO" id="GO:0017057">
    <property type="term" value="F:6-phosphogluconolactonase activity"/>
    <property type="evidence" value="ECO:0007669"/>
    <property type="project" value="TreeGrafter"/>
</dbReference>
<keyword evidence="2" id="KW-0732">Signal</keyword>
<sequence length="400" mass="41979">MVQLSTFTSLLIPLSMASTATAAAMFNPRQQSANSTTASTRKLIVGAPGQILAYDYDGTTFANTANSSSAGTAPSWMLFKEPNLLYAVDENSNTTRLYEYSPLNNSLSSEPVSVGEGSAGVVSLAFNKDQTILIGASYSDGQVDVWDISSPDGSLKLVKQIPLEGTLGPAPQQTVHRAHQAVLDPTGQFFAVADLGGDAIHIINASSWEISNVVYVDSGAGPRHGAYIGGNSSSPATHYAVACEIKNLIILWEVDMTGGNLNLTNPQTLSTFGDAFQPQNATTAAAGELIAASNSKDIYVTNRLTGNGNFTDNISHFVVEDGKLSFADQISTDGINPRQLSFSLDESIVFGVNQGGSTGLFAFNRCSKQGTLSLTASLSNTAEAVTALTGPQFVQEIPVS</sequence>
<evidence type="ECO:0000256" key="2">
    <source>
        <dbReference type="SAM" id="SignalP"/>
    </source>
</evidence>
<name>W3WPH8_PESFW</name>
<dbReference type="InterPro" id="IPR019405">
    <property type="entry name" value="Lactonase_7-beta_prop"/>
</dbReference>
<dbReference type="KEGG" id="pfy:PFICI_12697"/>
<evidence type="ECO:0000256" key="1">
    <source>
        <dbReference type="ARBA" id="ARBA00005564"/>
    </source>
</evidence>
<dbReference type="PANTHER" id="PTHR30344:SF1">
    <property type="entry name" value="6-PHOSPHOGLUCONOLACTONASE"/>
    <property type="match status" value="1"/>
</dbReference>
<accession>W3WPH8</accession>
<keyword evidence="4" id="KW-1185">Reference proteome</keyword>
<feature type="signal peptide" evidence="2">
    <location>
        <begin position="1"/>
        <end position="22"/>
    </location>
</feature>
<evidence type="ECO:0000313" key="3">
    <source>
        <dbReference type="EMBL" id="ETS75753.1"/>
    </source>
</evidence>
<comment type="similarity">
    <text evidence="1">Belongs to the cycloisomerase 2 family.</text>
</comment>
<dbReference type="InterPro" id="IPR015943">
    <property type="entry name" value="WD40/YVTN_repeat-like_dom_sf"/>
</dbReference>
<dbReference type="RefSeq" id="XP_007839469.1">
    <property type="nucleotide sequence ID" value="XM_007841278.1"/>
</dbReference>
<proteinExistence type="inferred from homology"/>